<dbReference type="EMBL" id="JNBS01000578">
    <property type="protein sequence ID" value="OQS04663.1"/>
    <property type="molecule type" value="Genomic_DNA"/>
</dbReference>
<dbReference type="OrthoDB" id="73726at2759"/>
<dbReference type="Proteomes" id="UP000243217">
    <property type="component" value="Unassembled WGS sequence"/>
</dbReference>
<dbReference type="AlphaFoldDB" id="A0A1W0A303"/>
<name>A0A1W0A303_9STRA</name>
<proteinExistence type="predicted"/>
<dbReference type="PANTHER" id="PTHR31827:SF1">
    <property type="entry name" value="EMB|CAB89363.1"/>
    <property type="match status" value="1"/>
</dbReference>
<reference evidence="2 3" key="1">
    <citation type="journal article" date="2014" name="Genome Biol. Evol.">
        <title>The secreted proteins of Achlya hypogyna and Thraustotheca clavata identify the ancestral oomycete secretome and reveal gene acquisitions by horizontal gene transfer.</title>
        <authorList>
            <person name="Misner I."/>
            <person name="Blouin N."/>
            <person name="Leonard G."/>
            <person name="Richards T.A."/>
            <person name="Lane C.E."/>
        </authorList>
    </citation>
    <scope>NUCLEOTIDE SEQUENCE [LARGE SCALE GENOMIC DNA]</scope>
    <source>
        <strain evidence="2 3">ATCC 34112</strain>
    </source>
</reference>
<comment type="caution">
    <text evidence="2">The sequence shown here is derived from an EMBL/GenBank/DDBJ whole genome shotgun (WGS) entry which is preliminary data.</text>
</comment>
<keyword evidence="3" id="KW-1185">Reference proteome</keyword>
<protein>
    <recommendedName>
        <fullName evidence="1">WRKY19-like zinc finger domain-containing protein</fullName>
    </recommendedName>
</protein>
<gene>
    <name evidence="2" type="ORF">THRCLA_03124</name>
</gene>
<organism evidence="2 3">
    <name type="scientific">Thraustotheca clavata</name>
    <dbReference type="NCBI Taxonomy" id="74557"/>
    <lineage>
        <taxon>Eukaryota</taxon>
        <taxon>Sar</taxon>
        <taxon>Stramenopiles</taxon>
        <taxon>Oomycota</taxon>
        <taxon>Saprolegniomycetes</taxon>
        <taxon>Saprolegniales</taxon>
        <taxon>Achlyaceae</taxon>
        <taxon>Thraustotheca</taxon>
    </lineage>
</organism>
<accession>A0A1W0A303</accession>
<sequence length="290" mass="32025">MNQCCFNSCGNPARPNSDKCDFHRNRRRCIIEGCTNQVLARQRCVRHGGKPLCSHFGCTANARTGGVCSRHGAALQKRVCSVDGCSRIAHRKLLCIRHGGGRQCNIQGCSTHARSGGCENPCRPNSDKCHFHRNRRTCVIEGCPNQVFARQRCVRHGGKPLCSHNGCTANARTGGVCSRHGAALQKRVCSVACCSRVAHRKFLCIRHGGGRQCHVQDCATHARSGGYCWRHRPENAIEQEIPEPLVEVKTEESIKEEEMATISCDYSAWIDALDATDIEILDLVIEAQSY</sequence>
<evidence type="ECO:0000313" key="2">
    <source>
        <dbReference type="EMBL" id="OQS04663.1"/>
    </source>
</evidence>
<evidence type="ECO:0000313" key="3">
    <source>
        <dbReference type="Proteomes" id="UP000243217"/>
    </source>
</evidence>
<dbReference type="InterPro" id="IPR056866">
    <property type="entry name" value="Znf_WRKY19"/>
</dbReference>
<dbReference type="PANTHER" id="PTHR31827">
    <property type="entry name" value="EMB|CAB89363.1"/>
    <property type="match status" value="1"/>
</dbReference>
<dbReference type="STRING" id="74557.A0A1W0A303"/>
<evidence type="ECO:0000259" key="1">
    <source>
        <dbReference type="Pfam" id="PF24906"/>
    </source>
</evidence>
<feature type="domain" description="WRKY19-like zinc finger" evidence="1">
    <location>
        <begin position="77"/>
        <end position="100"/>
    </location>
</feature>
<dbReference type="Pfam" id="PF24906">
    <property type="entry name" value="Zf_WRKY19"/>
    <property type="match status" value="1"/>
</dbReference>